<sequence length="134" mass="15301">MISTTHSELSRPLWGPSDEILPVPWRCAYLHDLPDIHVPKMLPKPFHIPCSMLIQKISHPIVPTIPFRSDRSEIVTTRNPSISPGFYHCAVANAPYNALFHQIKSMNNTLPDRRTVRRENSVKQISPRVVFGLQ</sequence>
<reference evidence="2" key="1">
    <citation type="journal article" date="2013" name="Nature">
        <title>Draft genome of the wheat A-genome progenitor Triticum urartu.</title>
        <authorList>
            <person name="Ling H.Q."/>
            <person name="Zhao S."/>
            <person name="Liu D."/>
            <person name="Wang J."/>
            <person name="Sun H."/>
            <person name="Zhang C."/>
            <person name="Fan H."/>
            <person name="Li D."/>
            <person name="Dong L."/>
            <person name="Tao Y."/>
            <person name="Gao C."/>
            <person name="Wu H."/>
            <person name="Li Y."/>
            <person name="Cui Y."/>
            <person name="Guo X."/>
            <person name="Zheng S."/>
            <person name="Wang B."/>
            <person name="Yu K."/>
            <person name="Liang Q."/>
            <person name="Yang W."/>
            <person name="Lou X."/>
            <person name="Chen J."/>
            <person name="Feng M."/>
            <person name="Jian J."/>
            <person name="Zhang X."/>
            <person name="Luo G."/>
            <person name="Jiang Y."/>
            <person name="Liu J."/>
            <person name="Wang Z."/>
            <person name="Sha Y."/>
            <person name="Zhang B."/>
            <person name="Wu H."/>
            <person name="Tang D."/>
            <person name="Shen Q."/>
            <person name="Xue P."/>
            <person name="Zou S."/>
            <person name="Wang X."/>
            <person name="Liu X."/>
            <person name="Wang F."/>
            <person name="Yang Y."/>
            <person name="An X."/>
            <person name="Dong Z."/>
            <person name="Zhang K."/>
            <person name="Zhang X."/>
            <person name="Luo M.C."/>
            <person name="Dvorak J."/>
            <person name="Tong Y."/>
            <person name="Wang J."/>
            <person name="Yang H."/>
            <person name="Li Z."/>
            <person name="Wang D."/>
            <person name="Zhang A."/>
            <person name="Wang J."/>
        </authorList>
    </citation>
    <scope>NUCLEOTIDE SEQUENCE</scope>
    <source>
        <strain evidence="2">cv. G1812</strain>
    </source>
</reference>
<proteinExistence type="predicted"/>
<evidence type="ECO:0000313" key="1">
    <source>
        <dbReference type="EnsemblPlants" id="TuG1812G0200006084.01.T01.cds274953"/>
    </source>
</evidence>
<keyword evidence="2" id="KW-1185">Reference proteome</keyword>
<name>A0A8R7TPJ8_TRIUA</name>
<reference evidence="1" key="2">
    <citation type="submission" date="2018-03" db="EMBL/GenBank/DDBJ databases">
        <title>The Triticum urartu genome reveals the dynamic nature of wheat genome evolution.</title>
        <authorList>
            <person name="Ling H."/>
            <person name="Ma B."/>
            <person name="Shi X."/>
            <person name="Liu H."/>
            <person name="Dong L."/>
            <person name="Sun H."/>
            <person name="Cao Y."/>
            <person name="Gao Q."/>
            <person name="Zheng S."/>
            <person name="Li Y."/>
            <person name="Yu Y."/>
            <person name="Du H."/>
            <person name="Qi M."/>
            <person name="Li Y."/>
            <person name="Yu H."/>
            <person name="Cui Y."/>
            <person name="Wang N."/>
            <person name="Chen C."/>
            <person name="Wu H."/>
            <person name="Zhao Y."/>
            <person name="Zhang J."/>
            <person name="Li Y."/>
            <person name="Zhou W."/>
            <person name="Zhang B."/>
            <person name="Hu W."/>
            <person name="Eijk M."/>
            <person name="Tang J."/>
            <person name="Witsenboer H."/>
            <person name="Zhao S."/>
            <person name="Li Z."/>
            <person name="Zhang A."/>
            <person name="Wang D."/>
            <person name="Liang C."/>
        </authorList>
    </citation>
    <scope>NUCLEOTIDE SEQUENCE [LARGE SCALE GENOMIC DNA]</scope>
    <source>
        <strain evidence="1">cv. G1812</strain>
    </source>
</reference>
<dbReference type="Gramene" id="TuG1812G0200006084.01.T01">
    <property type="protein sequence ID" value="TuG1812G0200006084.01.T01.cds274953"/>
    <property type="gene ID" value="TuG1812G0200006084.01"/>
</dbReference>
<protein>
    <submittedName>
        <fullName evidence="1">Uncharacterized protein</fullName>
    </submittedName>
</protein>
<organism evidence="1 2">
    <name type="scientific">Triticum urartu</name>
    <name type="common">Red wild einkorn</name>
    <name type="synonym">Crithodium urartu</name>
    <dbReference type="NCBI Taxonomy" id="4572"/>
    <lineage>
        <taxon>Eukaryota</taxon>
        <taxon>Viridiplantae</taxon>
        <taxon>Streptophyta</taxon>
        <taxon>Embryophyta</taxon>
        <taxon>Tracheophyta</taxon>
        <taxon>Spermatophyta</taxon>
        <taxon>Magnoliopsida</taxon>
        <taxon>Liliopsida</taxon>
        <taxon>Poales</taxon>
        <taxon>Poaceae</taxon>
        <taxon>BOP clade</taxon>
        <taxon>Pooideae</taxon>
        <taxon>Triticodae</taxon>
        <taxon>Triticeae</taxon>
        <taxon>Triticinae</taxon>
        <taxon>Triticum</taxon>
    </lineage>
</organism>
<dbReference type="Proteomes" id="UP000015106">
    <property type="component" value="Chromosome 2"/>
</dbReference>
<reference evidence="1" key="3">
    <citation type="submission" date="2022-06" db="UniProtKB">
        <authorList>
            <consortium name="EnsemblPlants"/>
        </authorList>
    </citation>
    <scope>IDENTIFICATION</scope>
</reference>
<dbReference type="EnsemblPlants" id="TuG1812G0200006084.01.T01">
    <property type="protein sequence ID" value="TuG1812G0200006084.01.T01.cds274953"/>
    <property type="gene ID" value="TuG1812G0200006084.01"/>
</dbReference>
<accession>A0A8R7TPJ8</accession>
<evidence type="ECO:0000313" key="2">
    <source>
        <dbReference type="Proteomes" id="UP000015106"/>
    </source>
</evidence>
<dbReference type="AlphaFoldDB" id="A0A8R7TPJ8"/>